<accession>A0A0A9G1X2</accession>
<dbReference type="AlphaFoldDB" id="A0A0A9G1X2"/>
<reference evidence="1" key="1">
    <citation type="submission" date="2014-09" db="EMBL/GenBank/DDBJ databases">
        <authorList>
            <person name="Magalhaes I.L.F."/>
            <person name="Oliveira U."/>
            <person name="Santos F.R."/>
            <person name="Vidigal T.H.D.A."/>
            <person name="Brescovit A.D."/>
            <person name="Santos A.J."/>
        </authorList>
    </citation>
    <scope>NUCLEOTIDE SEQUENCE</scope>
    <source>
        <tissue evidence="1">Shoot tissue taken approximately 20 cm above the soil surface</tissue>
    </source>
</reference>
<reference evidence="1" key="2">
    <citation type="journal article" date="2015" name="Data Brief">
        <title>Shoot transcriptome of the giant reed, Arundo donax.</title>
        <authorList>
            <person name="Barrero R.A."/>
            <person name="Guerrero F.D."/>
            <person name="Moolhuijzen P."/>
            <person name="Goolsby J.A."/>
            <person name="Tidwell J."/>
            <person name="Bellgard S.E."/>
            <person name="Bellgard M.I."/>
        </authorList>
    </citation>
    <scope>NUCLEOTIDE SEQUENCE</scope>
    <source>
        <tissue evidence="1">Shoot tissue taken approximately 20 cm above the soil surface</tissue>
    </source>
</reference>
<proteinExistence type="predicted"/>
<sequence>MLIAGHGTYYSCHIYALYCNLVQCELMPVIKWNSNSAFLHWFISHCCWMWRSKICIVTIWCRPIQQRGQFRHKNEKEFLQFVLYLCHLWCDYFWDHYSLGSGKCELGYRIWNCHGMHRSDFGRIYCGNTDIPTT</sequence>
<evidence type="ECO:0000313" key="1">
    <source>
        <dbReference type="EMBL" id="JAE14593.1"/>
    </source>
</evidence>
<protein>
    <submittedName>
        <fullName evidence="1">Uncharacterized protein</fullName>
    </submittedName>
</protein>
<organism evidence="1">
    <name type="scientific">Arundo donax</name>
    <name type="common">Giant reed</name>
    <name type="synonym">Donax arundinaceus</name>
    <dbReference type="NCBI Taxonomy" id="35708"/>
    <lineage>
        <taxon>Eukaryota</taxon>
        <taxon>Viridiplantae</taxon>
        <taxon>Streptophyta</taxon>
        <taxon>Embryophyta</taxon>
        <taxon>Tracheophyta</taxon>
        <taxon>Spermatophyta</taxon>
        <taxon>Magnoliopsida</taxon>
        <taxon>Liliopsida</taxon>
        <taxon>Poales</taxon>
        <taxon>Poaceae</taxon>
        <taxon>PACMAD clade</taxon>
        <taxon>Arundinoideae</taxon>
        <taxon>Arundineae</taxon>
        <taxon>Arundo</taxon>
    </lineage>
</organism>
<dbReference type="EMBL" id="GBRH01183303">
    <property type="protein sequence ID" value="JAE14593.1"/>
    <property type="molecule type" value="Transcribed_RNA"/>
</dbReference>
<name>A0A0A9G1X2_ARUDO</name>